<gene>
    <name evidence="1" type="ORF">ACI1P1_12925</name>
</gene>
<evidence type="ECO:0000313" key="2">
    <source>
        <dbReference type="Proteomes" id="UP001631969"/>
    </source>
</evidence>
<accession>A0ACC7P1K7</accession>
<sequence>MDNIIEIAQPYLETIATAIISLLAMLILALIARLRVKVEAWLSARTSAAQRELLHKLAGEAYAWVEHQYATEDGNHKLNEAVRYVLDRLRLDKIGLSAEDVTAAVQKAWQELDVKNRGAA</sequence>
<dbReference type="EMBL" id="JBJURJ010000007">
    <property type="protein sequence ID" value="MFM9329192.1"/>
    <property type="molecule type" value="Genomic_DNA"/>
</dbReference>
<keyword evidence="2" id="KW-1185">Reference proteome</keyword>
<name>A0ACC7P1K7_9BACL</name>
<organism evidence="1 2">
    <name type="scientific">Paenibacillus mesotrionivorans</name>
    <dbReference type="NCBI Taxonomy" id="3160968"/>
    <lineage>
        <taxon>Bacteria</taxon>
        <taxon>Bacillati</taxon>
        <taxon>Bacillota</taxon>
        <taxon>Bacilli</taxon>
        <taxon>Bacillales</taxon>
        <taxon>Paenibacillaceae</taxon>
        <taxon>Paenibacillus</taxon>
    </lineage>
</organism>
<dbReference type="Proteomes" id="UP001631969">
    <property type="component" value="Unassembled WGS sequence"/>
</dbReference>
<proteinExistence type="predicted"/>
<protein>
    <submittedName>
        <fullName evidence="1">Phage holin</fullName>
    </submittedName>
</protein>
<reference evidence="1" key="1">
    <citation type="submission" date="2024-12" db="EMBL/GenBank/DDBJ databases">
        <authorList>
            <person name="Wu N."/>
        </authorList>
    </citation>
    <scope>NUCLEOTIDE SEQUENCE</scope>
    <source>
        <strain evidence="1">P15</strain>
    </source>
</reference>
<comment type="caution">
    <text evidence="1">The sequence shown here is derived from an EMBL/GenBank/DDBJ whole genome shotgun (WGS) entry which is preliminary data.</text>
</comment>
<evidence type="ECO:0000313" key="1">
    <source>
        <dbReference type="EMBL" id="MFM9329192.1"/>
    </source>
</evidence>